<dbReference type="Proteomes" id="UP000523007">
    <property type="component" value="Unassembled WGS sequence"/>
</dbReference>
<proteinExistence type="predicted"/>
<gene>
    <name evidence="1" type="ORF">F4561_002025</name>
</gene>
<keyword evidence="2" id="KW-1185">Reference proteome</keyword>
<protein>
    <submittedName>
        <fullName evidence="1">ABC-type oligopeptide transport system ATPase subunit</fullName>
    </submittedName>
</protein>
<dbReference type="RefSeq" id="WP_281384060.1">
    <property type="nucleotide sequence ID" value="NZ_JACHJT010000001.1"/>
</dbReference>
<sequence>MVLSPGAVAEVGGADRLCRAPAPYTRALTAAVPEPEPGADQ</sequence>
<accession>A0A7W7RG14</accession>
<reference evidence="1 2" key="1">
    <citation type="submission" date="2020-08" db="EMBL/GenBank/DDBJ databases">
        <title>Sequencing the genomes of 1000 actinobacteria strains.</title>
        <authorList>
            <person name="Klenk H.-P."/>
        </authorList>
    </citation>
    <scope>NUCLEOTIDE SEQUENCE [LARGE SCALE GENOMIC DNA]</scope>
    <source>
        <strain evidence="1 2">DSM 102030</strain>
    </source>
</reference>
<organism evidence="1 2">
    <name type="scientific">Lipingzhangella halophila</name>
    <dbReference type="NCBI Taxonomy" id="1783352"/>
    <lineage>
        <taxon>Bacteria</taxon>
        <taxon>Bacillati</taxon>
        <taxon>Actinomycetota</taxon>
        <taxon>Actinomycetes</taxon>
        <taxon>Streptosporangiales</taxon>
        <taxon>Nocardiopsidaceae</taxon>
        <taxon>Lipingzhangella</taxon>
    </lineage>
</organism>
<evidence type="ECO:0000313" key="1">
    <source>
        <dbReference type="EMBL" id="MBB4931205.1"/>
    </source>
</evidence>
<dbReference type="EMBL" id="JACHJT010000001">
    <property type="protein sequence ID" value="MBB4931205.1"/>
    <property type="molecule type" value="Genomic_DNA"/>
</dbReference>
<evidence type="ECO:0000313" key="2">
    <source>
        <dbReference type="Proteomes" id="UP000523007"/>
    </source>
</evidence>
<comment type="caution">
    <text evidence="1">The sequence shown here is derived from an EMBL/GenBank/DDBJ whole genome shotgun (WGS) entry which is preliminary data.</text>
</comment>
<name>A0A7W7RG14_9ACTN</name>
<dbReference type="AlphaFoldDB" id="A0A7W7RG14"/>